<feature type="transmembrane region" description="Helical" evidence="1">
    <location>
        <begin position="123"/>
        <end position="145"/>
    </location>
</feature>
<feature type="domain" description="DUF1468" evidence="2">
    <location>
        <begin position="8"/>
        <end position="146"/>
    </location>
</feature>
<reference evidence="3" key="1">
    <citation type="submission" date="2019-08" db="EMBL/GenBank/DDBJ databases">
        <authorList>
            <person name="Kucharzyk K."/>
            <person name="Murdoch R.W."/>
            <person name="Higgins S."/>
            <person name="Loffler F."/>
        </authorList>
    </citation>
    <scope>NUCLEOTIDE SEQUENCE</scope>
</reference>
<keyword evidence="1" id="KW-0812">Transmembrane</keyword>
<evidence type="ECO:0000259" key="2">
    <source>
        <dbReference type="Pfam" id="PF07331"/>
    </source>
</evidence>
<protein>
    <recommendedName>
        <fullName evidence="2">DUF1468 domain-containing protein</fullName>
    </recommendedName>
</protein>
<feature type="transmembrane region" description="Helical" evidence="1">
    <location>
        <begin position="70"/>
        <end position="87"/>
    </location>
</feature>
<evidence type="ECO:0000256" key="1">
    <source>
        <dbReference type="SAM" id="Phobius"/>
    </source>
</evidence>
<dbReference type="EMBL" id="VSSQ01001639">
    <property type="protein sequence ID" value="MPM10012.1"/>
    <property type="molecule type" value="Genomic_DNA"/>
</dbReference>
<proteinExistence type="predicted"/>
<dbReference type="InterPro" id="IPR009936">
    <property type="entry name" value="DUF1468"/>
</dbReference>
<feature type="transmembrane region" description="Helical" evidence="1">
    <location>
        <begin position="93"/>
        <end position="111"/>
    </location>
</feature>
<dbReference type="Pfam" id="PF07331">
    <property type="entry name" value="TctB"/>
    <property type="match status" value="1"/>
</dbReference>
<name>A0A644X1J5_9ZZZZ</name>
<sequence>MIRNKEKVCGLLLFAIGVIFTVMTARFKVTASFGDPGPQVLPYIGSITLIVCGCGIFFRKSESKWEPYLTWNGWKKIGMMFSLFIVYVFAMKYIGYIICTPIVLFTITTMFAKGKNVSVVKRLIFTIIVSVSVYYLFVHVLHVMLPSGSLF</sequence>
<evidence type="ECO:0000313" key="3">
    <source>
        <dbReference type="EMBL" id="MPM10012.1"/>
    </source>
</evidence>
<organism evidence="3">
    <name type="scientific">bioreactor metagenome</name>
    <dbReference type="NCBI Taxonomy" id="1076179"/>
    <lineage>
        <taxon>unclassified sequences</taxon>
        <taxon>metagenomes</taxon>
        <taxon>ecological metagenomes</taxon>
    </lineage>
</organism>
<keyword evidence="1" id="KW-1133">Transmembrane helix</keyword>
<gene>
    <name evidence="3" type="ORF">SDC9_56336</name>
</gene>
<comment type="caution">
    <text evidence="3">The sequence shown here is derived from an EMBL/GenBank/DDBJ whole genome shotgun (WGS) entry which is preliminary data.</text>
</comment>
<accession>A0A644X1J5</accession>
<dbReference type="AlphaFoldDB" id="A0A644X1J5"/>
<feature type="transmembrane region" description="Helical" evidence="1">
    <location>
        <begin position="40"/>
        <end position="58"/>
    </location>
</feature>
<keyword evidence="1" id="KW-0472">Membrane</keyword>